<organism evidence="15 16">
    <name type="scientific">Coccomyxa subellipsoidea</name>
    <dbReference type="NCBI Taxonomy" id="248742"/>
    <lineage>
        <taxon>Eukaryota</taxon>
        <taxon>Viridiplantae</taxon>
        <taxon>Chlorophyta</taxon>
        <taxon>core chlorophytes</taxon>
        <taxon>Trebouxiophyceae</taxon>
        <taxon>Trebouxiophyceae incertae sedis</taxon>
        <taxon>Coccomyxaceae</taxon>
        <taxon>Coccomyxa</taxon>
    </lineage>
</organism>
<evidence type="ECO:0000256" key="10">
    <source>
        <dbReference type="ARBA" id="ARBA00023186"/>
    </source>
</evidence>
<dbReference type="InterPro" id="IPR009033">
    <property type="entry name" value="Calreticulin/calnexin_P_dom_sf"/>
</dbReference>
<feature type="chain" id="PRO_5045001258" description="Calreticulin" evidence="13">
    <location>
        <begin position="23"/>
        <end position="432"/>
    </location>
</feature>
<dbReference type="SUPFAM" id="SSF49899">
    <property type="entry name" value="Concanavalin A-like lectins/glucanases"/>
    <property type="match status" value="1"/>
</dbReference>
<sequence length="432" mass="49204">MKAIWKLLLLGVAVFAQSSVRGKVYFEERFADESWTERWQPSTWKSEENLAGKFEHSAGDWYGHPEADKGIKTTPDARFYTIWAELDKEFINKGKDLILQFSVKHAQNIDCGGGYIKLLPTTSKDKMPDFGGETPYSVMFGPDICGHSTKKVHAILTDKKGRNLEFKPTVPAKTDELTHVYTYILHPNNTYQILIDNEVDRNGTLYEAYDFLLPRQIKDPDAKKPEDWVDEAQIADPSEVKPDDWEQPEMIVDPEASQPEDWDVEEDGEWEAPQISNPAYKGEWRPSMIDNPAYKGEWEHPLVDNPNFEDDKEVYLLPPLKFVGFELWQVKSGTIFDNILVTDDAEYAAKFAEETWGASKDKEKEMLDAVRAEEEKKRKEEEAAAKAAAKDADDASDDDDADDDDDDVDEAAESEADAVEEEEDDDDMHAEL</sequence>
<evidence type="ECO:0000256" key="8">
    <source>
        <dbReference type="ARBA" id="ARBA00022833"/>
    </source>
</evidence>
<dbReference type="PANTHER" id="PTHR11073">
    <property type="entry name" value="CALRETICULIN AND CALNEXIN"/>
    <property type="match status" value="1"/>
</dbReference>
<keyword evidence="16" id="KW-1185">Reference proteome</keyword>
<feature type="region of interest" description="Disordered" evidence="14">
    <location>
        <begin position="222"/>
        <end position="244"/>
    </location>
</feature>
<keyword evidence="3" id="KW-0479">Metal-binding</keyword>
<evidence type="ECO:0000256" key="4">
    <source>
        <dbReference type="ARBA" id="ARBA00022729"/>
    </source>
</evidence>
<evidence type="ECO:0000313" key="15">
    <source>
        <dbReference type="EMBL" id="KAK9908346.1"/>
    </source>
</evidence>
<gene>
    <name evidence="15" type="ORF">WJX75_006385</name>
</gene>
<evidence type="ECO:0000256" key="13">
    <source>
        <dbReference type="RuleBase" id="RU362126"/>
    </source>
</evidence>
<keyword evidence="10 12" id="KW-0143">Chaperone</keyword>
<dbReference type="Proteomes" id="UP001491310">
    <property type="component" value="Unassembled WGS sequence"/>
</dbReference>
<evidence type="ECO:0000256" key="2">
    <source>
        <dbReference type="ARBA" id="ARBA00010983"/>
    </source>
</evidence>
<evidence type="ECO:0000256" key="14">
    <source>
        <dbReference type="SAM" id="MobiDB-lite"/>
    </source>
</evidence>
<evidence type="ECO:0000256" key="1">
    <source>
        <dbReference type="ARBA" id="ARBA00004319"/>
    </source>
</evidence>
<comment type="function">
    <text evidence="11">Molecular calcium-binding chaperone promoting folding, oligomeric assembly and quality control in the ER via the calreticulin/calnexin cycle. This lectin may interact transiently with almost all of the monoglucosylated glycoproteins that are synthesized in the ER.</text>
</comment>
<keyword evidence="6" id="KW-0677">Repeat</keyword>
<comment type="subcellular location">
    <subcellularLocation>
        <location evidence="1 12">Endoplasmic reticulum lumen</location>
    </subcellularLocation>
</comment>
<feature type="compositionally biased region" description="Acidic residues" evidence="14">
    <location>
        <begin position="394"/>
        <end position="432"/>
    </location>
</feature>
<feature type="region of interest" description="Disordered" evidence="14">
    <location>
        <begin position="354"/>
        <end position="432"/>
    </location>
</feature>
<name>A0ABR2YP14_9CHLO</name>
<dbReference type="Pfam" id="PF00262">
    <property type="entry name" value="Calreticulin"/>
    <property type="match status" value="1"/>
</dbReference>
<dbReference type="Gene3D" id="2.10.250.10">
    <property type="entry name" value="Calreticulin/calnexin, P domain"/>
    <property type="match status" value="1"/>
</dbReference>
<dbReference type="PROSITE" id="PS00805">
    <property type="entry name" value="CALRETICULIN_REPEAT"/>
    <property type="match status" value="1"/>
</dbReference>
<dbReference type="PIRSF" id="PIRSF002356">
    <property type="entry name" value="Calreticulin"/>
    <property type="match status" value="1"/>
</dbReference>
<dbReference type="InterPro" id="IPR018124">
    <property type="entry name" value="Calret/calnex_CS"/>
</dbReference>
<comment type="similarity">
    <text evidence="2 12 13">Belongs to the calreticulin family.</text>
</comment>
<evidence type="ECO:0000256" key="6">
    <source>
        <dbReference type="ARBA" id="ARBA00022737"/>
    </source>
</evidence>
<dbReference type="Gene3D" id="2.60.120.200">
    <property type="match status" value="1"/>
</dbReference>
<dbReference type="InterPro" id="IPR009169">
    <property type="entry name" value="Calreticulin"/>
</dbReference>
<keyword evidence="5" id="KW-0430">Lectin</keyword>
<dbReference type="PANTHER" id="PTHR11073:SF2">
    <property type="entry name" value="CALRETICULIN"/>
    <property type="match status" value="1"/>
</dbReference>
<evidence type="ECO:0000256" key="5">
    <source>
        <dbReference type="ARBA" id="ARBA00022734"/>
    </source>
</evidence>
<protein>
    <recommendedName>
        <fullName evidence="12">Calreticulin</fullName>
    </recommendedName>
</protein>
<evidence type="ECO:0000256" key="11">
    <source>
        <dbReference type="ARBA" id="ARBA00037091"/>
    </source>
</evidence>
<comment type="caution">
    <text evidence="15">The sequence shown here is derived from an EMBL/GenBank/DDBJ whole genome shotgun (WGS) entry which is preliminary data.</text>
</comment>
<dbReference type="InterPro" id="IPR001580">
    <property type="entry name" value="Calret/calnex"/>
</dbReference>
<reference evidence="15 16" key="1">
    <citation type="journal article" date="2024" name="Nat. Commun.">
        <title>Phylogenomics reveals the evolutionary origins of lichenization in chlorophyte algae.</title>
        <authorList>
            <person name="Puginier C."/>
            <person name="Libourel C."/>
            <person name="Otte J."/>
            <person name="Skaloud P."/>
            <person name="Haon M."/>
            <person name="Grisel S."/>
            <person name="Petersen M."/>
            <person name="Berrin J.G."/>
            <person name="Delaux P.M."/>
            <person name="Dal Grande F."/>
            <person name="Keller J."/>
        </authorList>
    </citation>
    <scope>NUCLEOTIDE SEQUENCE [LARGE SCALE GENOMIC DNA]</scope>
    <source>
        <strain evidence="15 16">SAG 216-7</strain>
    </source>
</reference>
<evidence type="ECO:0000256" key="3">
    <source>
        <dbReference type="ARBA" id="ARBA00022723"/>
    </source>
</evidence>
<keyword evidence="7 12" id="KW-0256">Endoplasmic reticulum</keyword>
<evidence type="ECO:0000256" key="12">
    <source>
        <dbReference type="PIRNR" id="PIRNR002356"/>
    </source>
</evidence>
<dbReference type="PRINTS" id="PR00626">
    <property type="entry name" value="CALRETICULIN"/>
</dbReference>
<accession>A0ABR2YP14</accession>
<feature type="signal peptide" evidence="13">
    <location>
        <begin position="1"/>
        <end position="22"/>
    </location>
</feature>
<dbReference type="SUPFAM" id="SSF63887">
    <property type="entry name" value="P-domain of calnexin/calreticulin"/>
    <property type="match status" value="1"/>
</dbReference>
<evidence type="ECO:0000256" key="7">
    <source>
        <dbReference type="ARBA" id="ARBA00022824"/>
    </source>
</evidence>
<dbReference type="PROSITE" id="PS00804">
    <property type="entry name" value="CALRETICULIN_2"/>
    <property type="match status" value="1"/>
</dbReference>
<feature type="compositionally biased region" description="Basic and acidic residues" evidence="14">
    <location>
        <begin position="359"/>
        <end position="393"/>
    </location>
</feature>
<keyword evidence="4 13" id="KW-0732">Signal</keyword>
<keyword evidence="9" id="KW-0106">Calcium</keyword>
<evidence type="ECO:0000313" key="16">
    <source>
        <dbReference type="Proteomes" id="UP001491310"/>
    </source>
</evidence>
<dbReference type="InterPro" id="IPR013320">
    <property type="entry name" value="ConA-like_dom_sf"/>
</dbReference>
<proteinExistence type="inferred from homology"/>
<evidence type="ECO:0000256" key="9">
    <source>
        <dbReference type="ARBA" id="ARBA00022837"/>
    </source>
</evidence>
<keyword evidence="8" id="KW-0862">Zinc</keyword>
<dbReference type="EMBL" id="JALJOT010000008">
    <property type="protein sequence ID" value="KAK9908346.1"/>
    <property type="molecule type" value="Genomic_DNA"/>
</dbReference>